<proteinExistence type="predicted"/>
<keyword evidence="1" id="KW-0378">Hydrolase</keyword>
<dbReference type="AlphaFoldDB" id="A0A9D1L366"/>
<reference evidence="1" key="1">
    <citation type="submission" date="2020-10" db="EMBL/GenBank/DDBJ databases">
        <authorList>
            <person name="Gilroy R."/>
        </authorList>
    </citation>
    <scope>NUCLEOTIDE SEQUENCE</scope>
    <source>
        <strain evidence="1">CHK197-8231</strain>
    </source>
</reference>
<evidence type="ECO:0000313" key="1">
    <source>
        <dbReference type="EMBL" id="HIU23289.1"/>
    </source>
</evidence>
<organism evidence="1 2">
    <name type="scientific">Candidatus Fimihabitans intestinipullorum</name>
    <dbReference type="NCBI Taxonomy" id="2840820"/>
    <lineage>
        <taxon>Bacteria</taxon>
        <taxon>Bacillati</taxon>
        <taxon>Mycoplasmatota</taxon>
        <taxon>Mycoplasmatota incertae sedis</taxon>
        <taxon>Candidatus Fimihabitans</taxon>
    </lineage>
</organism>
<keyword evidence="1" id="KW-0645">Protease</keyword>
<gene>
    <name evidence="1" type="ORF">IAD49_06910</name>
</gene>
<dbReference type="PANTHER" id="PTHR35984:SF1">
    <property type="entry name" value="PERIPLASMIC SERINE PROTEASE"/>
    <property type="match status" value="1"/>
</dbReference>
<name>A0A9D1L366_9BACT</name>
<protein>
    <submittedName>
        <fullName evidence="1">ATP-dependent Clp protease proteolytic subunit</fullName>
    </submittedName>
</protein>
<evidence type="ECO:0000313" key="2">
    <source>
        <dbReference type="Proteomes" id="UP000824087"/>
    </source>
</evidence>
<dbReference type="InterPro" id="IPR002825">
    <property type="entry name" value="Pept_S49_ser-pept_pro"/>
</dbReference>
<dbReference type="Pfam" id="PF01972">
    <property type="entry name" value="SDH_protease"/>
    <property type="match status" value="1"/>
</dbReference>
<dbReference type="GO" id="GO:0006508">
    <property type="term" value="P:proteolysis"/>
    <property type="evidence" value="ECO:0007669"/>
    <property type="project" value="UniProtKB-KW"/>
</dbReference>
<dbReference type="SUPFAM" id="SSF52096">
    <property type="entry name" value="ClpP/crotonase"/>
    <property type="match status" value="1"/>
</dbReference>
<accession>A0A9D1L366</accession>
<dbReference type="Proteomes" id="UP000824087">
    <property type="component" value="Unassembled WGS sequence"/>
</dbReference>
<dbReference type="GO" id="GO:0016020">
    <property type="term" value="C:membrane"/>
    <property type="evidence" value="ECO:0007669"/>
    <property type="project" value="InterPro"/>
</dbReference>
<sequence>MADWYNIAKEIRNHSQSPIDSVRKKYIKRLSALTGRNVICYYSGFLTVNDSPDVSINDRDMNGFMTVIHGMDKSKGLDLIIHSPGGEVTATEMIGNYLRKIFGNDIRIFVPQMAMSGGTMLACIGKEIYLGKHSSIGPIDPQCRGVPAHSVIQEFEEAKEELEENPKSIVFWQQILNKYPPTFIGQCYKAVELSTEVAENWLKTGDMFSNDTDEIKNKKIKTIVDYLNNNTYTKIHSRHIGIDKARELGLNVIPLEQDDKLQDMVLSVHHCYMHTFQNTNAVKLIENQNNGTFAMIMQDNN</sequence>
<dbReference type="Gene3D" id="3.90.226.10">
    <property type="entry name" value="2-enoyl-CoA Hydratase, Chain A, domain 1"/>
    <property type="match status" value="1"/>
</dbReference>
<dbReference type="EMBL" id="DVML01000041">
    <property type="protein sequence ID" value="HIU23289.1"/>
    <property type="molecule type" value="Genomic_DNA"/>
</dbReference>
<comment type="caution">
    <text evidence="1">The sequence shown here is derived from an EMBL/GenBank/DDBJ whole genome shotgun (WGS) entry which is preliminary data.</text>
</comment>
<dbReference type="PANTHER" id="PTHR35984">
    <property type="entry name" value="PERIPLASMIC SERINE PROTEASE"/>
    <property type="match status" value="1"/>
</dbReference>
<reference evidence="1" key="2">
    <citation type="journal article" date="2021" name="PeerJ">
        <title>Extensive microbial diversity within the chicken gut microbiome revealed by metagenomics and culture.</title>
        <authorList>
            <person name="Gilroy R."/>
            <person name="Ravi A."/>
            <person name="Getino M."/>
            <person name="Pursley I."/>
            <person name="Horton D.L."/>
            <person name="Alikhan N.F."/>
            <person name="Baker D."/>
            <person name="Gharbi K."/>
            <person name="Hall N."/>
            <person name="Watson M."/>
            <person name="Adriaenssens E.M."/>
            <person name="Foster-Nyarko E."/>
            <person name="Jarju S."/>
            <person name="Secka A."/>
            <person name="Antonio M."/>
            <person name="Oren A."/>
            <person name="Chaudhuri R.R."/>
            <person name="La Ragione R."/>
            <person name="Hildebrand F."/>
            <person name="Pallen M.J."/>
        </authorList>
    </citation>
    <scope>NUCLEOTIDE SEQUENCE</scope>
    <source>
        <strain evidence="1">CHK197-8231</strain>
    </source>
</reference>
<dbReference type="GO" id="GO:0008233">
    <property type="term" value="F:peptidase activity"/>
    <property type="evidence" value="ECO:0007669"/>
    <property type="project" value="UniProtKB-KW"/>
</dbReference>
<dbReference type="InterPro" id="IPR029045">
    <property type="entry name" value="ClpP/crotonase-like_dom_sf"/>
</dbReference>